<accession>A0A1S3ZZ01</accession>
<dbReference type="PaxDb" id="4097-A0A1S3ZZ01"/>
<reference evidence="3" key="1">
    <citation type="submission" date="2025-08" db="UniProtKB">
        <authorList>
            <consortium name="RefSeq"/>
        </authorList>
    </citation>
    <scope>IDENTIFICATION</scope>
</reference>
<feature type="region of interest" description="Disordered" evidence="1">
    <location>
        <begin position="228"/>
        <end position="259"/>
    </location>
</feature>
<dbReference type="OrthoDB" id="1302463at2759"/>
<gene>
    <name evidence="3" type="primary">LOC107791934</name>
</gene>
<sequence length="421" mass="47903">MTEIVTPVVGSTSNIATFSRSVPPSAPAGKPEIFFEIDFKRWQQKMFFYLNTLSPQNFIKEDVPVLSESTLDNERFIVTEAWKHSDFLCKNYILSGLEDDLYNVYSNAKTSKELWNALEKKYKTENAGLKKFVAAKFLDYKMVDNKPVITQVQELQVIINDLLDEGFAINEAFQVATMIEKLPPLCRDFKKYLKYKCNEMKLEDLIIRLRIEEDNKVAEKKTRGNSTIMGANIVETTPTSPKKRKKSSGPNNYPSKKKFKGNYHNCEKFRHKVAECRAPKKEKKRGQANMVETNDDINDLCAMLSECNLVGNPKELWIDSDATRHVCTVREAFASYAPAGPGEIIFMENSATTKIEDYGKVFLKITSGKVVTLNNVCHVPEIRKNLVSISLLVKNGFKCVFVSDKVVISKNAMYLGKMLPY</sequence>
<dbReference type="KEGG" id="nta:107791934"/>
<feature type="domain" description="Retrovirus-related Pol polyprotein from transposon TNT 1-94-like beta-barrel" evidence="2">
    <location>
        <begin position="317"/>
        <end position="397"/>
    </location>
</feature>
<dbReference type="OMA" id="WIMAQTA"/>
<dbReference type="RefSeq" id="XP_016469579.1">
    <property type="nucleotide sequence ID" value="XM_016614093.1"/>
</dbReference>
<organism evidence="3">
    <name type="scientific">Nicotiana tabacum</name>
    <name type="common">Common tobacco</name>
    <dbReference type="NCBI Taxonomy" id="4097"/>
    <lineage>
        <taxon>Eukaryota</taxon>
        <taxon>Viridiplantae</taxon>
        <taxon>Streptophyta</taxon>
        <taxon>Embryophyta</taxon>
        <taxon>Tracheophyta</taxon>
        <taxon>Spermatophyta</taxon>
        <taxon>Magnoliopsida</taxon>
        <taxon>eudicotyledons</taxon>
        <taxon>Gunneridae</taxon>
        <taxon>Pentapetalae</taxon>
        <taxon>asterids</taxon>
        <taxon>lamiids</taxon>
        <taxon>Solanales</taxon>
        <taxon>Solanaceae</taxon>
        <taxon>Nicotianoideae</taxon>
        <taxon>Nicotianeae</taxon>
        <taxon>Nicotiana</taxon>
    </lineage>
</organism>
<dbReference type="PANTHER" id="PTHR47592">
    <property type="entry name" value="PBF68 PROTEIN"/>
    <property type="match status" value="1"/>
</dbReference>
<dbReference type="Pfam" id="PF22936">
    <property type="entry name" value="Pol_BBD"/>
    <property type="match status" value="1"/>
</dbReference>
<proteinExistence type="predicted"/>
<dbReference type="InterPro" id="IPR054722">
    <property type="entry name" value="PolX-like_BBD"/>
</dbReference>
<evidence type="ECO:0000313" key="3">
    <source>
        <dbReference type="RefSeq" id="XP_016469579.1"/>
    </source>
</evidence>
<evidence type="ECO:0000256" key="1">
    <source>
        <dbReference type="SAM" id="MobiDB-lite"/>
    </source>
</evidence>
<dbReference type="AlphaFoldDB" id="A0A1S3ZZ01"/>
<dbReference type="Pfam" id="PF14223">
    <property type="entry name" value="Retrotran_gag_2"/>
    <property type="match status" value="1"/>
</dbReference>
<dbReference type="STRING" id="4097.A0A1S3ZZ01"/>
<protein>
    <recommendedName>
        <fullName evidence="2">Retrovirus-related Pol polyprotein from transposon TNT 1-94-like beta-barrel domain-containing protein</fullName>
    </recommendedName>
</protein>
<evidence type="ECO:0000259" key="2">
    <source>
        <dbReference type="Pfam" id="PF22936"/>
    </source>
</evidence>
<dbReference type="PANTHER" id="PTHR47592:SF27">
    <property type="entry name" value="OS08G0421700 PROTEIN"/>
    <property type="match status" value="1"/>
</dbReference>
<name>A0A1S3ZZ01_TOBAC</name>